<dbReference type="EMBL" id="CP047898">
    <property type="protein sequence ID" value="QHK22158.1"/>
    <property type="molecule type" value="Genomic_DNA"/>
</dbReference>
<feature type="region of interest" description="Disordered" evidence="1">
    <location>
        <begin position="24"/>
        <end position="52"/>
    </location>
</feature>
<dbReference type="InterPro" id="IPR014729">
    <property type="entry name" value="Rossmann-like_a/b/a_fold"/>
</dbReference>
<protein>
    <recommendedName>
        <fullName evidence="4">UspA domain-containing protein</fullName>
    </recommendedName>
</protein>
<gene>
    <name evidence="2" type="ORF">GU243_03660</name>
</gene>
<evidence type="ECO:0000313" key="2">
    <source>
        <dbReference type="EMBL" id="QHK22158.1"/>
    </source>
</evidence>
<keyword evidence="3" id="KW-1185">Reference proteome</keyword>
<evidence type="ECO:0008006" key="4">
    <source>
        <dbReference type="Google" id="ProtNLM"/>
    </source>
</evidence>
<evidence type="ECO:0000313" key="3">
    <source>
        <dbReference type="Proteomes" id="UP000464186"/>
    </source>
</evidence>
<dbReference type="KEGG" id="psey:GU243_03660"/>
<reference evidence="2 3" key="1">
    <citation type="submission" date="2020-01" db="EMBL/GenBank/DDBJ databases">
        <title>Pseudarthrobacter psychrotolerans sp. nov., isolated from antarctic soil.</title>
        <authorList>
            <person name="Shin Y."/>
            <person name="Park W."/>
        </authorList>
    </citation>
    <scope>NUCLEOTIDE SEQUENCE [LARGE SCALE GENOMIC DNA]</scope>
    <source>
        <strain evidence="2 3">YJ56</strain>
    </source>
</reference>
<accession>A0A6P1NSU5</accession>
<dbReference type="Gene3D" id="3.40.50.620">
    <property type="entry name" value="HUPs"/>
    <property type="match status" value="1"/>
</dbReference>
<dbReference type="AlphaFoldDB" id="A0A6P1NSU5"/>
<dbReference type="Proteomes" id="UP000464186">
    <property type="component" value="Chromosome"/>
</dbReference>
<proteinExistence type="predicted"/>
<evidence type="ECO:0000256" key="1">
    <source>
        <dbReference type="SAM" id="MobiDB-lite"/>
    </source>
</evidence>
<organism evidence="2 3">
    <name type="scientific">Pseudarthrobacter psychrotolerans</name>
    <dbReference type="NCBI Taxonomy" id="2697569"/>
    <lineage>
        <taxon>Bacteria</taxon>
        <taxon>Bacillati</taxon>
        <taxon>Actinomycetota</taxon>
        <taxon>Actinomycetes</taxon>
        <taxon>Micrococcales</taxon>
        <taxon>Micrococcaceae</taxon>
        <taxon>Pseudarthrobacter</taxon>
    </lineage>
</organism>
<sequence length="52" mass="4957">MLLGAVSATVAEHAKCPVLVAHGTDLPAGLADDPGQPSADQGGPAGSSHALP</sequence>
<name>A0A6P1NSU5_9MICC</name>